<protein>
    <submittedName>
        <fullName evidence="1">Uncharacterized protein</fullName>
    </submittedName>
</protein>
<name>A0AAV6VGW6_9ARAC</name>
<gene>
    <name evidence="1" type="ORF">JTE90_001153</name>
</gene>
<evidence type="ECO:0000313" key="2">
    <source>
        <dbReference type="Proteomes" id="UP000827092"/>
    </source>
</evidence>
<keyword evidence="2" id="KW-1185">Reference proteome</keyword>
<sequence>MCRFIIFPIDCICPKALLSFFKGHIGHPDTTSVIGRLRLTDEKVRRQPKGRVRMIGCHTQGVREITSLCGSFEGAWFSR</sequence>
<dbReference type="AlphaFoldDB" id="A0AAV6VGW6"/>
<proteinExistence type="predicted"/>
<dbReference type="EMBL" id="JAFNEN010000076">
    <property type="protein sequence ID" value="KAG8195919.1"/>
    <property type="molecule type" value="Genomic_DNA"/>
</dbReference>
<accession>A0AAV6VGW6</accession>
<comment type="caution">
    <text evidence="1">The sequence shown here is derived from an EMBL/GenBank/DDBJ whole genome shotgun (WGS) entry which is preliminary data.</text>
</comment>
<evidence type="ECO:0000313" key="1">
    <source>
        <dbReference type="EMBL" id="KAG8195919.1"/>
    </source>
</evidence>
<reference evidence="1 2" key="1">
    <citation type="journal article" date="2022" name="Nat. Ecol. Evol.">
        <title>A masculinizing supergene underlies an exaggerated male reproductive morph in a spider.</title>
        <authorList>
            <person name="Hendrickx F."/>
            <person name="De Corte Z."/>
            <person name="Sonet G."/>
            <person name="Van Belleghem S.M."/>
            <person name="Kostlbacher S."/>
            <person name="Vangestel C."/>
        </authorList>
    </citation>
    <scope>NUCLEOTIDE SEQUENCE [LARGE SCALE GENOMIC DNA]</scope>
    <source>
        <strain evidence="1">W744_W776</strain>
    </source>
</reference>
<dbReference type="Proteomes" id="UP000827092">
    <property type="component" value="Unassembled WGS sequence"/>
</dbReference>
<organism evidence="1 2">
    <name type="scientific">Oedothorax gibbosus</name>
    <dbReference type="NCBI Taxonomy" id="931172"/>
    <lineage>
        <taxon>Eukaryota</taxon>
        <taxon>Metazoa</taxon>
        <taxon>Ecdysozoa</taxon>
        <taxon>Arthropoda</taxon>
        <taxon>Chelicerata</taxon>
        <taxon>Arachnida</taxon>
        <taxon>Araneae</taxon>
        <taxon>Araneomorphae</taxon>
        <taxon>Entelegynae</taxon>
        <taxon>Araneoidea</taxon>
        <taxon>Linyphiidae</taxon>
        <taxon>Erigoninae</taxon>
        <taxon>Oedothorax</taxon>
    </lineage>
</organism>